<reference evidence="3" key="1">
    <citation type="journal article" date="2019" name="Int. J. Syst. Evol. Microbiol.">
        <title>The Global Catalogue of Microorganisms (GCM) 10K type strain sequencing project: providing services to taxonomists for standard genome sequencing and annotation.</title>
        <authorList>
            <consortium name="The Broad Institute Genomics Platform"/>
            <consortium name="The Broad Institute Genome Sequencing Center for Infectious Disease"/>
            <person name="Wu L."/>
            <person name="Ma J."/>
        </authorList>
    </citation>
    <scope>NUCLEOTIDE SEQUENCE [LARGE SCALE GENOMIC DNA]</scope>
    <source>
        <strain evidence="3">KACC 12597</strain>
    </source>
</reference>
<gene>
    <name evidence="2" type="ORF">ACFSJC_04455</name>
</gene>
<dbReference type="SUPFAM" id="SSF47598">
    <property type="entry name" value="Ribbon-helix-helix"/>
    <property type="match status" value="1"/>
</dbReference>
<keyword evidence="3" id="KW-1185">Reference proteome</keyword>
<dbReference type="Gene3D" id="1.10.1220.10">
    <property type="entry name" value="Met repressor-like"/>
    <property type="match status" value="1"/>
</dbReference>
<dbReference type="InterPro" id="IPR010985">
    <property type="entry name" value="Ribbon_hlx_hlx"/>
</dbReference>
<dbReference type="InterPro" id="IPR053853">
    <property type="entry name" value="FitA-like_RHH"/>
</dbReference>
<dbReference type="EMBL" id="JBHUHX010000007">
    <property type="protein sequence ID" value="MFD2111093.1"/>
    <property type="molecule type" value="Genomic_DNA"/>
</dbReference>
<name>A0ABW4Y5D8_9GAMM</name>
<dbReference type="InterPro" id="IPR013321">
    <property type="entry name" value="Arc_rbn_hlx_hlx"/>
</dbReference>
<protein>
    <submittedName>
        <fullName evidence="2">DNA-binding protein</fullName>
    </submittedName>
</protein>
<feature type="domain" description="Antitoxin FitA-like ribbon-helix-helix" evidence="1">
    <location>
        <begin position="4"/>
        <end position="41"/>
    </location>
</feature>
<evidence type="ECO:0000259" key="1">
    <source>
        <dbReference type="Pfam" id="PF22513"/>
    </source>
</evidence>
<dbReference type="Proteomes" id="UP001597337">
    <property type="component" value="Unassembled WGS sequence"/>
</dbReference>
<organism evidence="2 3">
    <name type="scientific">Thiorhodococcus fuscus</name>
    <dbReference type="NCBI Taxonomy" id="527200"/>
    <lineage>
        <taxon>Bacteria</taxon>
        <taxon>Pseudomonadati</taxon>
        <taxon>Pseudomonadota</taxon>
        <taxon>Gammaproteobacteria</taxon>
        <taxon>Chromatiales</taxon>
        <taxon>Chromatiaceae</taxon>
        <taxon>Thiorhodococcus</taxon>
    </lineage>
</organism>
<dbReference type="Pfam" id="PF22513">
    <property type="entry name" value="FitA-like_RHH"/>
    <property type="match status" value="1"/>
</dbReference>
<keyword evidence="2" id="KW-0238">DNA-binding</keyword>
<evidence type="ECO:0000313" key="3">
    <source>
        <dbReference type="Proteomes" id="UP001597337"/>
    </source>
</evidence>
<evidence type="ECO:0000313" key="2">
    <source>
        <dbReference type="EMBL" id="MFD2111093.1"/>
    </source>
</evidence>
<dbReference type="GO" id="GO:0003677">
    <property type="term" value="F:DNA binding"/>
    <property type="evidence" value="ECO:0007669"/>
    <property type="project" value="UniProtKB-KW"/>
</dbReference>
<proteinExistence type="predicted"/>
<sequence length="72" mass="7821">MATNLVVRNVDADVIKALKQAAAAHGRSAEAEHREILRNALSRPPRRSFAEVLASMPDVGTDEDFARHPDSA</sequence>
<dbReference type="RefSeq" id="WP_386023809.1">
    <property type="nucleotide sequence ID" value="NZ_JBHUHX010000007.1"/>
</dbReference>
<accession>A0ABW4Y5D8</accession>
<comment type="caution">
    <text evidence="2">The sequence shown here is derived from an EMBL/GenBank/DDBJ whole genome shotgun (WGS) entry which is preliminary data.</text>
</comment>